<protein>
    <recommendedName>
        <fullName evidence="2">Mur ligase central domain-containing protein</fullName>
    </recommendedName>
</protein>
<sequence>MRGKRFLDTLPDWERGRPPEGPLELYLPRVRAMLRRCGDPQTRFRCVIVAGTNGKGT</sequence>
<organism evidence="1">
    <name type="scientific">marine metagenome</name>
    <dbReference type="NCBI Taxonomy" id="408172"/>
    <lineage>
        <taxon>unclassified sequences</taxon>
        <taxon>metagenomes</taxon>
        <taxon>ecological metagenomes</taxon>
    </lineage>
</organism>
<feature type="non-terminal residue" evidence="1">
    <location>
        <position position="57"/>
    </location>
</feature>
<evidence type="ECO:0000313" key="1">
    <source>
        <dbReference type="EMBL" id="SVC16595.1"/>
    </source>
</evidence>
<dbReference type="AlphaFoldDB" id="A0A382JY60"/>
<accession>A0A382JY60</accession>
<dbReference type="Gene3D" id="3.40.1190.10">
    <property type="entry name" value="Mur-like, catalytic domain"/>
    <property type="match status" value="1"/>
</dbReference>
<proteinExistence type="predicted"/>
<dbReference type="InterPro" id="IPR036565">
    <property type="entry name" value="Mur-like_cat_sf"/>
</dbReference>
<reference evidence="1" key="1">
    <citation type="submission" date="2018-05" db="EMBL/GenBank/DDBJ databases">
        <authorList>
            <person name="Lanie J.A."/>
            <person name="Ng W.-L."/>
            <person name="Kazmierczak K.M."/>
            <person name="Andrzejewski T.M."/>
            <person name="Davidsen T.M."/>
            <person name="Wayne K.J."/>
            <person name="Tettelin H."/>
            <person name="Glass J.I."/>
            <person name="Rusch D."/>
            <person name="Podicherti R."/>
            <person name="Tsui H.-C.T."/>
            <person name="Winkler M.E."/>
        </authorList>
    </citation>
    <scope>NUCLEOTIDE SEQUENCE</scope>
</reference>
<gene>
    <name evidence="1" type="ORF">METZ01_LOCUS269449</name>
</gene>
<evidence type="ECO:0008006" key="2">
    <source>
        <dbReference type="Google" id="ProtNLM"/>
    </source>
</evidence>
<dbReference type="EMBL" id="UINC01076949">
    <property type="protein sequence ID" value="SVC16595.1"/>
    <property type="molecule type" value="Genomic_DNA"/>
</dbReference>
<dbReference type="SUPFAM" id="SSF53623">
    <property type="entry name" value="MurD-like peptide ligases, catalytic domain"/>
    <property type="match status" value="1"/>
</dbReference>
<dbReference type="GO" id="GO:0005524">
    <property type="term" value="F:ATP binding"/>
    <property type="evidence" value="ECO:0007669"/>
    <property type="project" value="InterPro"/>
</dbReference>
<name>A0A382JY60_9ZZZZ</name>